<dbReference type="EMBL" id="ACDS02000042">
    <property type="protein sequence ID" value="EFD82039.1"/>
    <property type="molecule type" value="Genomic_DNA"/>
</dbReference>
<organism evidence="2 3">
    <name type="scientific">Fusobacterium animalis D11</name>
    <dbReference type="NCBI Taxonomy" id="556264"/>
    <lineage>
        <taxon>Bacteria</taxon>
        <taxon>Fusobacteriati</taxon>
        <taxon>Fusobacteriota</taxon>
        <taxon>Fusobacteriia</taxon>
        <taxon>Fusobacteriales</taxon>
        <taxon>Fusobacteriaceae</taxon>
        <taxon>Fusobacterium</taxon>
    </lineage>
</organism>
<reference evidence="2 3" key="2">
    <citation type="submission" date="2013-10" db="EMBL/GenBank/DDBJ databases">
        <title>The Genome Sequence of Fusobacterium nucleatum subsp. animalis D11.</title>
        <authorList>
            <consortium name="The Broad Institute Genomics Platform"/>
            <person name="Earl A."/>
            <person name="Ward D."/>
            <person name="Feldgarden M."/>
            <person name="Gevers D."/>
            <person name="Kostic A."/>
            <person name="Garrett W."/>
            <person name="Young S.K."/>
            <person name="Zeng Q."/>
            <person name="Gargeya S."/>
            <person name="Fitzgerald M."/>
            <person name="Abouelleil A."/>
            <person name="Alvarado L."/>
            <person name="Berlin A.M."/>
            <person name="Chapman S.B."/>
            <person name="Gainer-Dewar J."/>
            <person name="Goldberg J."/>
            <person name="Gnerre S."/>
            <person name="Griggs A."/>
            <person name="Gujja S."/>
            <person name="Hansen M."/>
            <person name="Howarth C."/>
            <person name="Imamovic A."/>
            <person name="Ireland A."/>
            <person name="Larimer J."/>
            <person name="McCowan C."/>
            <person name="Murphy C."/>
            <person name="Pearson M."/>
            <person name="Poon T.W."/>
            <person name="Priest M."/>
            <person name="Roberts A."/>
            <person name="Saif S."/>
            <person name="Shea T."/>
            <person name="Sykes S."/>
            <person name="Wortman J."/>
            <person name="Nusbaum C."/>
            <person name="Birren B."/>
        </authorList>
    </citation>
    <scope>NUCLEOTIDE SEQUENCE [LARGE SCALE GENOMIC DNA]</scope>
    <source>
        <strain evidence="2 3">D11</strain>
    </source>
</reference>
<evidence type="ECO:0000313" key="3">
    <source>
        <dbReference type="Proteomes" id="UP000004650"/>
    </source>
</evidence>
<feature type="chain" id="PRO_5003081663" evidence="1">
    <location>
        <begin position="23"/>
        <end position="92"/>
    </location>
</feature>
<sequence length="92" mass="10582">MKKSIKKFMLFLFLFISSLSFAEIRFKDDVGREIVLEKPLTKAVVASRYNNELIRAIGSIKNVISVDDNTAQDRVYWKDLTLKIALEKGKTI</sequence>
<name>D6BIP2_9FUSO</name>
<evidence type="ECO:0000256" key="1">
    <source>
        <dbReference type="SAM" id="SignalP"/>
    </source>
</evidence>
<dbReference type="AlphaFoldDB" id="D6BIP2"/>
<keyword evidence="1" id="KW-0732">Signal</keyword>
<comment type="caution">
    <text evidence="2">The sequence shown here is derived from an EMBL/GenBank/DDBJ whole genome shotgun (WGS) entry which is preliminary data.</text>
</comment>
<dbReference type="Proteomes" id="UP000004650">
    <property type="component" value="Unassembled WGS sequence"/>
</dbReference>
<proteinExistence type="predicted"/>
<reference evidence="3" key="1">
    <citation type="submission" date="2009-02" db="EMBL/GenBank/DDBJ databases">
        <title>The Genome Sequence of Shigella sp. D9.</title>
        <authorList>
            <consortium name="The Broad Institute Genome Sequencing Platform"/>
            <person name="Ward D."/>
            <person name="Young S.K."/>
            <person name="Kodira C.D."/>
            <person name="Zeng Q."/>
            <person name="Koehrsen M."/>
            <person name="Alvarado L."/>
            <person name="Berlin A."/>
            <person name="Borenstein D."/>
            <person name="Chen Z."/>
            <person name="Engels R."/>
            <person name="Freedman E."/>
            <person name="Gellesch M."/>
            <person name="Goldberg J."/>
            <person name="Griggs A."/>
            <person name="Gujja S."/>
            <person name="Heiman D."/>
            <person name="Hepburn T."/>
            <person name="Howarth C."/>
            <person name="Jen D."/>
            <person name="Larson L."/>
            <person name="Lewis B."/>
            <person name="Mehta T."/>
            <person name="Park D."/>
            <person name="Pearson M."/>
            <person name="Roberts A."/>
            <person name="Saif S."/>
            <person name="Shea T."/>
            <person name="Shenoy N."/>
            <person name="Sisk P."/>
            <person name="Stolte C."/>
            <person name="Sykes S."/>
            <person name="Walk T."/>
            <person name="White J."/>
            <person name="Yandava C."/>
            <person name="Allen-Vercoe E."/>
            <person name="Strauss J."/>
            <person name="Sibley C."/>
            <person name="White A."/>
            <person name="Ambrose C."/>
            <person name="Lander E."/>
            <person name="Nusbaum C."/>
            <person name="Galagan J."/>
            <person name="Birren B."/>
        </authorList>
    </citation>
    <scope>NUCLEOTIDE SEQUENCE [LARGE SCALE GENOMIC DNA]</scope>
    <source>
        <strain evidence="3">D11</strain>
    </source>
</reference>
<accession>D6BIP2</accession>
<dbReference type="Gene3D" id="3.40.50.1980">
    <property type="entry name" value="Nitrogenase molybdenum iron protein domain"/>
    <property type="match status" value="1"/>
</dbReference>
<feature type="signal peptide" evidence="1">
    <location>
        <begin position="1"/>
        <end position="22"/>
    </location>
</feature>
<protein>
    <submittedName>
        <fullName evidence="2">Iron(III) dicitrate-binding protein</fullName>
    </submittedName>
</protein>
<dbReference type="HOGENOM" id="CLU_2507930_0_0_0"/>
<evidence type="ECO:0000313" key="2">
    <source>
        <dbReference type="EMBL" id="EFD82039.1"/>
    </source>
</evidence>
<gene>
    <name evidence="2" type="ORF">PSAG_02075</name>
</gene>